<keyword evidence="4" id="KW-0975">Bacterial flagellum</keyword>
<organism evidence="6 7">
    <name type="scientific">Rubrivivax gelatinosus (strain NBRC 100245 / IL144)</name>
    <dbReference type="NCBI Taxonomy" id="983917"/>
    <lineage>
        <taxon>Bacteria</taxon>
        <taxon>Pseudomonadati</taxon>
        <taxon>Pseudomonadota</taxon>
        <taxon>Betaproteobacteria</taxon>
        <taxon>Burkholderiales</taxon>
        <taxon>Sphaerotilaceae</taxon>
        <taxon>Rubrivivax</taxon>
    </lineage>
</organism>
<dbReference type="NCBIfam" id="TIGR02550">
    <property type="entry name" value="flagell_flgL"/>
    <property type="match status" value="1"/>
</dbReference>
<dbReference type="GO" id="GO:0005576">
    <property type="term" value="C:extracellular region"/>
    <property type="evidence" value="ECO:0007669"/>
    <property type="project" value="UniProtKB-SubCell"/>
</dbReference>
<dbReference type="InterPro" id="IPR001492">
    <property type="entry name" value="Flagellin"/>
</dbReference>
<dbReference type="KEGG" id="rge:RGE_17360"/>
<dbReference type="Pfam" id="PF00669">
    <property type="entry name" value="Flagellin_N"/>
    <property type="match status" value="1"/>
</dbReference>
<gene>
    <name evidence="6" type="primary">flgL</name>
    <name evidence="6" type="ordered locus">RGE_17360</name>
</gene>
<evidence type="ECO:0000256" key="3">
    <source>
        <dbReference type="ARBA" id="ARBA00005709"/>
    </source>
</evidence>
<dbReference type="InterPro" id="IPR001029">
    <property type="entry name" value="Flagellin_N"/>
</dbReference>
<feature type="domain" description="Flagellin N-terminal" evidence="5">
    <location>
        <begin position="12"/>
        <end position="141"/>
    </location>
</feature>
<evidence type="ECO:0000259" key="5">
    <source>
        <dbReference type="Pfam" id="PF00669"/>
    </source>
</evidence>
<dbReference type="eggNOG" id="COG1344">
    <property type="taxonomic scope" value="Bacteria"/>
</dbReference>
<evidence type="ECO:0000256" key="4">
    <source>
        <dbReference type="ARBA" id="ARBA00023143"/>
    </source>
</evidence>
<dbReference type="PANTHER" id="PTHR42792">
    <property type="entry name" value="FLAGELLIN"/>
    <property type="match status" value="1"/>
</dbReference>
<dbReference type="STRING" id="983917.RGE_17360"/>
<keyword evidence="6" id="KW-0969">Cilium</keyword>
<evidence type="ECO:0000313" key="7">
    <source>
        <dbReference type="Proteomes" id="UP000007883"/>
    </source>
</evidence>
<keyword evidence="6" id="KW-0966">Cell projection</keyword>
<protein>
    <submittedName>
        <fullName evidence="6">Flagellar hook-associated protein 3 FlgL</fullName>
    </submittedName>
</protein>
<reference evidence="6 7" key="1">
    <citation type="journal article" date="2012" name="J. Bacteriol.">
        <title>Complete genome sequence of phototrophic betaproteobacterium Rubrivivax gelatinosus IL144.</title>
        <authorList>
            <person name="Nagashima S."/>
            <person name="Kamimura A."/>
            <person name="Shimizu T."/>
            <person name="Nakamura-isaki S."/>
            <person name="Aono E."/>
            <person name="Sakamoto K."/>
            <person name="Ichikawa N."/>
            <person name="Nakazawa H."/>
            <person name="Sekine M."/>
            <person name="Yamazaki S."/>
            <person name="Fujita N."/>
            <person name="Shimada K."/>
            <person name="Hanada S."/>
            <person name="Nagashima K.V.P."/>
        </authorList>
    </citation>
    <scope>NUCLEOTIDE SEQUENCE [LARGE SCALE GENOMIC DNA]</scope>
    <source>
        <strain evidence="7">NBRC 100245 / IL144</strain>
    </source>
</reference>
<evidence type="ECO:0000256" key="1">
    <source>
        <dbReference type="ARBA" id="ARBA00004365"/>
    </source>
</evidence>
<dbReference type="Proteomes" id="UP000007883">
    <property type="component" value="Chromosome"/>
</dbReference>
<dbReference type="HOGENOM" id="CLU_024437_2_0_4"/>
<keyword evidence="7" id="KW-1185">Reference proteome</keyword>
<keyword evidence="6" id="KW-0282">Flagellum</keyword>
<accession>I0HPZ0</accession>
<dbReference type="SUPFAM" id="SSF64518">
    <property type="entry name" value="Phase 1 flagellin"/>
    <property type="match status" value="1"/>
</dbReference>
<sequence length="310" mass="32485">MTMRITSANAFESTIANLQQRQTDVSDAQNRLTAGKRVVKASDDPVAAARAERALAAMVRSEANQRALEASRNVMQQAESALGDAGELLQQARELVVQGGNGSYDSANRKTLAEALRGLRSQLLGVSNRGDGAGGYVFAGQGSDSPPFVDTPSGVVFRGAGGQIAAPSDEPLALSVDGQQAWLGAPDPSGSGTVSVFGSLDNIIAKLEDPTLDSTQVSTAVKDGLSDLDAVMNNVGAVRAAAGETLNRTDMVEGRIAESKLAAQTERSNAEDLDMVQAISDFQTKQTGYDVALKTYSLVQRQSLFQYISA</sequence>
<dbReference type="RefSeq" id="WP_014427941.1">
    <property type="nucleotide sequence ID" value="NC_017075.1"/>
</dbReference>
<comment type="similarity">
    <text evidence="3">Belongs to the bacterial flagellin family.</text>
</comment>
<dbReference type="PATRIC" id="fig|983917.3.peg.1700"/>
<dbReference type="GO" id="GO:0071973">
    <property type="term" value="P:bacterial-type flagellum-dependent cell motility"/>
    <property type="evidence" value="ECO:0007669"/>
    <property type="project" value="InterPro"/>
</dbReference>
<dbReference type="PANTHER" id="PTHR42792:SF1">
    <property type="entry name" value="FLAGELLAR HOOK-ASSOCIATED PROTEIN 3"/>
    <property type="match status" value="1"/>
</dbReference>
<comment type="subcellular location">
    <subcellularLocation>
        <location evidence="1">Bacterial flagellum</location>
    </subcellularLocation>
    <subcellularLocation>
        <location evidence="2">Secreted</location>
    </subcellularLocation>
</comment>
<proteinExistence type="inferred from homology"/>
<evidence type="ECO:0000256" key="2">
    <source>
        <dbReference type="ARBA" id="ARBA00004613"/>
    </source>
</evidence>
<dbReference type="EMBL" id="AP012320">
    <property type="protein sequence ID" value="BAL95077.1"/>
    <property type="molecule type" value="Genomic_DNA"/>
</dbReference>
<name>I0HPZ0_RUBGI</name>
<evidence type="ECO:0000313" key="6">
    <source>
        <dbReference type="EMBL" id="BAL95077.1"/>
    </source>
</evidence>
<dbReference type="InterPro" id="IPR013384">
    <property type="entry name" value="Flagell_FlgL"/>
</dbReference>
<dbReference type="GO" id="GO:0009424">
    <property type="term" value="C:bacterial-type flagellum hook"/>
    <property type="evidence" value="ECO:0007669"/>
    <property type="project" value="InterPro"/>
</dbReference>
<dbReference type="Gene3D" id="1.20.1330.10">
    <property type="entry name" value="f41 fragment of flagellin, N-terminal domain"/>
    <property type="match status" value="1"/>
</dbReference>
<dbReference type="GO" id="GO:0005198">
    <property type="term" value="F:structural molecule activity"/>
    <property type="evidence" value="ECO:0007669"/>
    <property type="project" value="InterPro"/>
</dbReference>
<dbReference type="AlphaFoldDB" id="I0HPZ0"/>